<accession>A0A224ZAS9</accession>
<dbReference type="Gene3D" id="1.10.20.140">
    <property type="match status" value="1"/>
</dbReference>
<dbReference type="SUPFAM" id="SSF57667">
    <property type="entry name" value="beta-beta-alpha zinc fingers"/>
    <property type="match status" value="1"/>
</dbReference>
<evidence type="ECO:0000256" key="3">
    <source>
        <dbReference type="ARBA" id="ARBA00022741"/>
    </source>
</evidence>
<evidence type="ECO:0000256" key="5">
    <source>
        <dbReference type="SAM" id="MobiDB-lite"/>
    </source>
</evidence>
<dbReference type="EMBL" id="GFPF01012868">
    <property type="protein sequence ID" value="MAA24014.1"/>
    <property type="molecule type" value="Transcribed_RNA"/>
</dbReference>
<dbReference type="HAMAP" id="MF_00185">
    <property type="entry name" value="IPP_trans"/>
    <property type="match status" value="1"/>
</dbReference>
<dbReference type="InterPro" id="IPR018022">
    <property type="entry name" value="IPT"/>
</dbReference>
<dbReference type="PANTHER" id="PTHR11088:SF89">
    <property type="entry name" value="TRNA DIMETHYLALLYLTRANSFERASE"/>
    <property type="match status" value="1"/>
</dbReference>
<dbReference type="GO" id="GO:0052381">
    <property type="term" value="F:tRNA dimethylallyltransferase activity"/>
    <property type="evidence" value="ECO:0007669"/>
    <property type="project" value="InterPro"/>
</dbReference>
<reference evidence="7" key="1">
    <citation type="journal article" date="2017" name="Parasit. Vectors">
        <title>Sialotranscriptomics of Rhipicephalus zambeziensis reveals intricate expression profiles of secretory proteins and suggests tight temporal transcriptional regulation during blood-feeding.</title>
        <authorList>
            <person name="de Castro M.H."/>
            <person name="de Klerk D."/>
            <person name="Pienaar R."/>
            <person name="Rees D.J.G."/>
            <person name="Mans B.J."/>
        </authorList>
    </citation>
    <scope>NUCLEOTIDE SEQUENCE</scope>
    <source>
        <tissue evidence="7">Salivary glands</tissue>
    </source>
</reference>
<dbReference type="InterPro" id="IPR003604">
    <property type="entry name" value="Matrin/U1-like-C_Znf_C2H2"/>
</dbReference>
<dbReference type="SUPFAM" id="SSF52540">
    <property type="entry name" value="P-loop containing nucleoside triphosphate hydrolases"/>
    <property type="match status" value="2"/>
</dbReference>
<keyword evidence="2 7" id="KW-0808">Transferase</keyword>
<dbReference type="Pfam" id="PF12874">
    <property type="entry name" value="zf-met"/>
    <property type="match status" value="1"/>
</dbReference>
<feature type="region of interest" description="Disordered" evidence="5">
    <location>
        <begin position="448"/>
        <end position="477"/>
    </location>
</feature>
<comment type="similarity">
    <text evidence="1">Belongs to the IPP transferase family.</text>
</comment>
<dbReference type="AlphaFoldDB" id="A0A224ZAS9"/>
<dbReference type="PANTHER" id="PTHR11088">
    <property type="entry name" value="TRNA DIMETHYLALLYLTRANSFERASE"/>
    <property type="match status" value="1"/>
</dbReference>
<dbReference type="Gene3D" id="3.30.160.60">
    <property type="entry name" value="Classic Zinc Finger"/>
    <property type="match status" value="1"/>
</dbReference>
<dbReference type="InterPro" id="IPR036236">
    <property type="entry name" value="Znf_C2H2_sf"/>
</dbReference>
<dbReference type="Pfam" id="PF01715">
    <property type="entry name" value="IPPT"/>
    <property type="match status" value="1"/>
</dbReference>
<organism evidence="7">
    <name type="scientific">Rhipicephalus zambeziensis</name>
    <dbReference type="NCBI Taxonomy" id="60191"/>
    <lineage>
        <taxon>Eukaryota</taxon>
        <taxon>Metazoa</taxon>
        <taxon>Ecdysozoa</taxon>
        <taxon>Arthropoda</taxon>
        <taxon>Chelicerata</taxon>
        <taxon>Arachnida</taxon>
        <taxon>Acari</taxon>
        <taxon>Parasitiformes</taxon>
        <taxon>Ixodida</taxon>
        <taxon>Ixodoidea</taxon>
        <taxon>Ixodidae</taxon>
        <taxon>Rhipicephalinae</taxon>
        <taxon>Rhipicephalus</taxon>
        <taxon>Rhipicephalus</taxon>
    </lineage>
</organism>
<sequence>MAAPNALKCCRNLPLVVVLGATGTGKSKLAIEIASKFNGEIISADSMQVYKSLDIITNKVTQAERDAAPHHLLDFLDPLSNFTVADFQSKALGVIDNLANRNKLPIIVGGTNYYIESLLWKILVRPEQEPEDQAGFDSNRVLLRDVVGSFLETRTDIDSETSDAVTTLLSDKPDDASLGDVSTEHLYKCLEIVDPERAVRLHPKDRRKIERSLQIFQVHGRPHSDIIEEQQQMEGGSSLGGPLRFQRPCVLWLQCDQNVLDERLDARVDDMIAAGLIKEMEEFHERYNKHRIDHNLEADYTKGIFQSIGFKEFHRYLLMDNEEKASPKGQKEFAQGLWLMKQVTKRYSRKQKRWITQRFLRTPDRQVPPVYSLDATDVSCWDERARDKSFEIVKDFLEGREPSHKPIPLLDSNNNRHRLFTCDVCNVTTIGSITWEAHVKSKKHHALVKKQKERQADEEMNRNPSTEEHAKAQDAVG</sequence>
<evidence type="ECO:0000259" key="6">
    <source>
        <dbReference type="SMART" id="SM00451"/>
    </source>
</evidence>
<dbReference type="GO" id="GO:0006400">
    <property type="term" value="P:tRNA modification"/>
    <property type="evidence" value="ECO:0007669"/>
    <property type="project" value="TreeGrafter"/>
</dbReference>
<keyword evidence="3" id="KW-0547">Nucleotide-binding</keyword>
<dbReference type="GO" id="GO:0008270">
    <property type="term" value="F:zinc ion binding"/>
    <property type="evidence" value="ECO:0007669"/>
    <property type="project" value="InterPro"/>
</dbReference>
<name>A0A224ZAS9_9ACAR</name>
<dbReference type="Gene3D" id="3.40.50.300">
    <property type="entry name" value="P-loop containing nucleotide triphosphate hydrolases"/>
    <property type="match status" value="1"/>
</dbReference>
<dbReference type="GO" id="GO:0005739">
    <property type="term" value="C:mitochondrion"/>
    <property type="evidence" value="ECO:0007669"/>
    <property type="project" value="TreeGrafter"/>
</dbReference>
<evidence type="ECO:0000313" key="7">
    <source>
        <dbReference type="EMBL" id="MAA24014.1"/>
    </source>
</evidence>
<dbReference type="InterPro" id="IPR013087">
    <property type="entry name" value="Znf_C2H2_type"/>
</dbReference>
<evidence type="ECO:0000256" key="1">
    <source>
        <dbReference type="ARBA" id="ARBA00005842"/>
    </source>
</evidence>
<proteinExistence type="inferred from homology"/>
<feature type="domain" description="U1-type" evidence="6">
    <location>
        <begin position="417"/>
        <end position="451"/>
    </location>
</feature>
<dbReference type="GO" id="GO:0005524">
    <property type="term" value="F:ATP binding"/>
    <property type="evidence" value="ECO:0007669"/>
    <property type="project" value="UniProtKB-KW"/>
</dbReference>
<evidence type="ECO:0000256" key="2">
    <source>
        <dbReference type="ARBA" id="ARBA00022679"/>
    </source>
</evidence>
<dbReference type="SMART" id="SM00451">
    <property type="entry name" value="ZnF_U1"/>
    <property type="match status" value="1"/>
</dbReference>
<dbReference type="InterPro" id="IPR039657">
    <property type="entry name" value="Dimethylallyltransferase"/>
</dbReference>
<protein>
    <submittedName>
        <fullName evidence="7">tRNA dimethylallyltransferase</fullName>
    </submittedName>
</protein>
<dbReference type="InterPro" id="IPR027417">
    <property type="entry name" value="P-loop_NTPase"/>
</dbReference>
<evidence type="ECO:0000256" key="4">
    <source>
        <dbReference type="ARBA" id="ARBA00022840"/>
    </source>
</evidence>
<dbReference type="GO" id="GO:0003676">
    <property type="term" value="F:nucleic acid binding"/>
    <property type="evidence" value="ECO:0007669"/>
    <property type="project" value="InterPro"/>
</dbReference>
<feature type="compositionally biased region" description="Basic and acidic residues" evidence="5">
    <location>
        <begin position="453"/>
        <end position="477"/>
    </location>
</feature>
<keyword evidence="4" id="KW-0067">ATP-binding</keyword>